<dbReference type="InterPro" id="IPR009057">
    <property type="entry name" value="Homeodomain-like_sf"/>
</dbReference>
<dbReference type="Gene3D" id="1.10.10.60">
    <property type="entry name" value="Homeodomain-like"/>
    <property type="match status" value="1"/>
</dbReference>
<feature type="domain" description="HTH araC/xylS-type" evidence="4">
    <location>
        <begin position="189"/>
        <end position="299"/>
    </location>
</feature>
<dbReference type="PANTHER" id="PTHR43280:SF32">
    <property type="entry name" value="TRANSCRIPTIONAL REGULATORY PROTEIN"/>
    <property type="match status" value="1"/>
</dbReference>
<dbReference type="Proteomes" id="UP000261828">
    <property type="component" value="Unassembled WGS sequence"/>
</dbReference>
<dbReference type="InterPro" id="IPR018060">
    <property type="entry name" value="HTH_AraC"/>
</dbReference>
<dbReference type="AlphaFoldDB" id="A0A371JTU3"/>
<accession>A0A371JTU3</accession>
<evidence type="ECO:0000313" key="6">
    <source>
        <dbReference type="Proteomes" id="UP000261828"/>
    </source>
</evidence>
<reference evidence="5 6" key="1">
    <citation type="submission" date="2018-08" db="EMBL/GenBank/DDBJ databases">
        <title>Muricauda nanhaiensis sp. nov., isolated from seawater of the South China Sea.</title>
        <authorList>
            <person name="Dang Y."/>
        </authorList>
    </citation>
    <scope>NUCLEOTIDE SEQUENCE [LARGE SCALE GENOMIC DNA]</scope>
    <source>
        <strain evidence="5 6">SM1704</strain>
    </source>
</reference>
<dbReference type="InterPro" id="IPR037923">
    <property type="entry name" value="HTH-like"/>
</dbReference>
<dbReference type="EMBL" id="QTJX01000001">
    <property type="protein sequence ID" value="RDY61215.1"/>
    <property type="molecule type" value="Genomic_DNA"/>
</dbReference>
<proteinExistence type="predicted"/>
<dbReference type="PROSITE" id="PS01124">
    <property type="entry name" value="HTH_ARAC_FAMILY_2"/>
    <property type="match status" value="1"/>
</dbReference>
<evidence type="ECO:0000256" key="1">
    <source>
        <dbReference type="ARBA" id="ARBA00023015"/>
    </source>
</evidence>
<keyword evidence="2" id="KW-0238">DNA-binding</keyword>
<keyword evidence="6" id="KW-1185">Reference proteome</keyword>
<dbReference type="SUPFAM" id="SSF46689">
    <property type="entry name" value="Homeodomain-like"/>
    <property type="match status" value="1"/>
</dbReference>
<dbReference type="PANTHER" id="PTHR43280">
    <property type="entry name" value="ARAC-FAMILY TRANSCRIPTIONAL REGULATOR"/>
    <property type="match status" value="1"/>
</dbReference>
<keyword evidence="3" id="KW-0804">Transcription</keyword>
<comment type="caution">
    <text evidence="5">The sequence shown here is derived from an EMBL/GenBank/DDBJ whole genome shotgun (WGS) entry which is preliminary data.</text>
</comment>
<dbReference type="SMART" id="SM00342">
    <property type="entry name" value="HTH_ARAC"/>
    <property type="match status" value="1"/>
</dbReference>
<dbReference type="OrthoDB" id="629929at2"/>
<evidence type="ECO:0000313" key="5">
    <source>
        <dbReference type="EMBL" id="RDY61215.1"/>
    </source>
</evidence>
<protein>
    <submittedName>
        <fullName evidence="5">AraC family transcriptional regulator</fullName>
    </submittedName>
</protein>
<evidence type="ECO:0000256" key="2">
    <source>
        <dbReference type="ARBA" id="ARBA00023125"/>
    </source>
</evidence>
<dbReference type="GO" id="GO:0003700">
    <property type="term" value="F:DNA-binding transcription factor activity"/>
    <property type="evidence" value="ECO:0007669"/>
    <property type="project" value="InterPro"/>
</dbReference>
<evidence type="ECO:0000259" key="4">
    <source>
        <dbReference type="PROSITE" id="PS01124"/>
    </source>
</evidence>
<gene>
    <name evidence="5" type="ORF">DX873_03335</name>
</gene>
<organism evidence="5 6">
    <name type="scientific">Flagellimonas nanhaiensis</name>
    <dbReference type="NCBI Taxonomy" id="2292706"/>
    <lineage>
        <taxon>Bacteria</taxon>
        <taxon>Pseudomonadati</taxon>
        <taxon>Bacteroidota</taxon>
        <taxon>Flavobacteriia</taxon>
        <taxon>Flavobacteriales</taxon>
        <taxon>Flavobacteriaceae</taxon>
        <taxon>Flagellimonas</taxon>
    </lineage>
</organism>
<dbReference type="GO" id="GO:0043565">
    <property type="term" value="F:sequence-specific DNA binding"/>
    <property type="evidence" value="ECO:0007669"/>
    <property type="project" value="InterPro"/>
</dbReference>
<dbReference type="SUPFAM" id="SSF51215">
    <property type="entry name" value="Regulatory protein AraC"/>
    <property type="match status" value="1"/>
</dbReference>
<dbReference type="RefSeq" id="WP_116183099.1">
    <property type="nucleotide sequence ID" value="NZ_QTJX01000001.1"/>
</dbReference>
<keyword evidence="1" id="KW-0805">Transcription regulation</keyword>
<name>A0A371JTU3_9FLAO</name>
<sequence>MQKKVSLEEFYQSAHRYVPESVKSGIGHFNVFKLDEFAGPKPKPMPFNRRDYFKISLVKGQSRVHYADKVVHVEKQAIVFSNPQIPYNWERIDEQLTGYFCVFTDTFFHQFGDLTQYPVFQPNGNLVFQLTDEQMEGIVPIFQKMFVEIDSDYTFKYDVLRNMVFELIHAALKMQPANISENTHSNASERISGLFMELLERQFPIESPMQRMQLRSASDFAHQLSVHVNHLNRALKETMGKNTSGMITERVVQEAKILLRHTNWNVSEIANSLGFEETAHFSNFFKKHTSHSPIAFRKIEII</sequence>
<dbReference type="Pfam" id="PF12833">
    <property type="entry name" value="HTH_18"/>
    <property type="match status" value="1"/>
</dbReference>
<evidence type="ECO:0000256" key="3">
    <source>
        <dbReference type="ARBA" id="ARBA00023163"/>
    </source>
</evidence>